<dbReference type="RefSeq" id="WP_203691760.1">
    <property type="nucleotide sequence ID" value="NZ_BAAALC010000021.1"/>
</dbReference>
<keyword evidence="2" id="KW-1185">Reference proteome</keyword>
<evidence type="ECO:0000313" key="2">
    <source>
        <dbReference type="Proteomes" id="UP000630887"/>
    </source>
</evidence>
<gene>
    <name evidence="1" type="ORF">Cco03nite_21400</name>
</gene>
<evidence type="ECO:0008006" key="3">
    <source>
        <dbReference type="Google" id="ProtNLM"/>
    </source>
</evidence>
<dbReference type="Proteomes" id="UP000630887">
    <property type="component" value="Unassembled WGS sequence"/>
</dbReference>
<sequence length="243" mass="27058">MRHLPTEPLAVSALPAATSRDEYEAARASLLVKEKAHTRAGDAIAAERRRLPMIEIPGSVTVVGAKGEVPFLDAFEGRRMLVGYFHMWHDGEPADGQCIGCTYFASQIQGPLAHLHARDVTLAYFCEGAYEESREYADFMGYTAPWYSARDSGDGLLAGRDFGWLGCYVRDDDDRVYETYWATGRGNEAGFWSYSLLDRTAFGRQEAWEDSPDGWPKIPAGQHQWRADGRPLAQWDVTGEPAA</sequence>
<accession>A0A8J3L0E0</accession>
<protein>
    <recommendedName>
        <fullName evidence="3">Dithiol-disulfide oxidoreductase (DUF899 family)</fullName>
    </recommendedName>
</protein>
<reference evidence="1 2" key="1">
    <citation type="submission" date="2021-01" db="EMBL/GenBank/DDBJ databases">
        <title>Whole genome shotgun sequence of Catellatospora coxensis NBRC 107359.</title>
        <authorList>
            <person name="Komaki H."/>
            <person name="Tamura T."/>
        </authorList>
    </citation>
    <scope>NUCLEOTIDE SEQUENCE [LARGE SCALE GENOMIC DNA]</scope>
    <source>
        <strain evidence="1 2">NBRC 107359</strain>
    </source>
</reference>
<proteinExistence type="predicted"/>
<dbReference type="EMBL" id="BONI01000014">
    <property type="protein sequence ID" value="GIG05440.1"/>
    <property type="molecule type" value="Genomic_DNA"/>
</dbReference>
<evidence type="ECO:0000313" key="1">
    <source>
        <dbReference type="EMBL" id="GIG05440.1"/>
    </source>
</evidence>
<dbReference type="InterPro" id="IPR010296">
    <property type="entry name" value="DUF899_thioredox"/>
</dbReference>
<comment type="caution">
    <text evidence="1">The sequence shown here is derived from an EMBL/GenBank/DDBJ whole genome shotgun (WGS) entry which is preliminary data.</text>
</comment>
<name>A0A8J3L0E0_9ACTN</name>
<dbReference type="AlphaFoldDB" id="A0A8J3L0E0"/>
<dbReference type="Pfam" id="PF05988">
    <property type="entry name" value="DUF899"/>
    <property type="match status" value="1"/>
</dbReference>
<organism evidence="1 2">
    <name type="scientific">Catellatospora coxensis</name>
    <dbReference type="NCBI Taxonomy" id="310354"/>
    <lineage>
        <taxon>Bacteria</taxon>
        <taxon>Bacillati</taxon>
        <taxon>Actinomycetota</taxon>
        <taxon>Actinomycetes</taxon>
        <taxon>Micromonosporales</taxon>
        <taxon>Micromonosporaceae</taxon>
        <taxon>Catellatospora</taxon>
    </lineage>
</organism>